<comment type="caution">
    <text evidence="8">The sequence shown here is derived from an EMBL/GenBank/DDBJ whole genome shotgun (WGS) entry which is preliminary data.</text>
</comment>
<dbReference type="Gene3D" id="1.10.8.10">
    <property type="entry name" value="DNA helicase RuvA subunit, C-terminal domain"/>
    <property type="match status" value="1"/>
</dbReference>
<dbReference type="GO" id="GO:0009378">
    <property type="term" value="F:four-way junction helicase activity"/>
    <property type="evidence" value="ECO:0007669"/>
    <property type="project" value="InterPro"/>
</dbReference>
<dbReference type="SMART" id="SM00278">
    <property type="entry name" value="HhH1"/>
    <property type="match status" value="2"/>
</dbReference>
<reference evidence="8 9" key="1">
    <citation type="submission" date="2020-04" db="EMBL/GenBank/DDBJ databases">
        <authorList>
            <person name="Hitch T.C.A."/>
            <person name="Wylensek D."/>
            <person name="Clavel T."/>
        </authorList>
    </citation>
    <scope>NUCLEOTIDE SEQUENCE [LARGE SCALE GENOMIC DNA]</scope>
    <source>
        <strain evidence="8 9">Oil-RF-744-FAT-WT-6-1</strain>
    </source>
</reference>
<evidence type="ECO:0000256" key="3">
    <source>
        <dbReference type="ARBA" id="ARBA00023125"/>
    </source>
</evidence>
<keyword evidence="5 6" id="KW-0234">DNA repair</keyword>
<dbReference type="EMBL" id="JABAFG010000011">
    <property type="protein sequence ID" value="NME28503.1"/>
    <property type="molecule type" value="Genomic_DNA"/>
</dbReference>
<dbReference type="GO" id="GO:0006281">
    <property type="term" value="P:DNA repair"/>
    <property type="evidence" value="ECO:0007669"/>
    <property type="project" value="UniProtKB-UniRule"/>
</dbReference>
<dbReference type="Pfam" id="PF07499">
    <property type="entry name" value="RuvA_C"/>
    <property type="match status" value="1"/>
</dbReference>
<evidence type="ECO:0000256" key="4">
    <source>
        <dbReference type="ARBA" id="ARBA00023172"/>
    </source>
</evidence>
<dbReference type="AlphaFoldDB" id="A0A848C1S7"/>
<dbReference type="Pfam" id="PF14520">
    <property type="entry name" value="HHH_5"/>
    <property type="match status" value="1"/>
</dbReference>
<dbReference type="Gene3D" id="2.40.50.140">
    <property type="entry name" value="Nucleic acid-binding proteins"/>
    <property type="match status" value="1"/>
</dbReference>
<dbReference type="Pfam" id="PF01330">
    <property type="entry name" value="RuvA_N"/>
    <property type="match status" value="1"/>
</dbReference>
<dbReference type="InterPro" id="IPR003583">
    <property type="entry name" value="Hlx-hairpin-Hlx_DNA-bd_motif"/>
</dbReference>
<feature type="domain" description="Helix-hairpin-helix DNA-binding motif class 1" evidence="7">
    <location>
        <begin position="107"/>
        <end position="126"/>
    </location>
</feature>
<dbReference type="InterPro" id="IPR012340">
    <property type="entry name" value="NA-bd_OB-fold"/>
</dbReference>
<dbReference type="Proteomes" id="UP000591071">
    <property type="component" value="Unassembled WGS sequence"/>
</dbReference>
<dbReference type="GO" id="GO:0009379">
    <property type="term" value="C:Holliday junction helicase complex"/>
    <property type="evidence" value="ECO:0007669"/>
    <property type="project" value="InterPro"/>
</dbReference>
<dbReference type="SUPFAM" id="SSF50249">
    <property type="entry name" value="Nucleic acid-binding proteins"/>
    <property type="match status" value="1"/>
</dbReference>
<comment type="domain">
    <text evidence="6">Has three domains with a flexible linker between the domains II and III and assumes an 'L' shape. Domain III is highly mobile and contacts RuvB.</text>
</comment>
<dbReference type="SUPFAM" id="SSF47781">
    <property type="entry name" value="RuvA domain 2-like"/>
    <property type="match status" value="1"/>
</dbReference>
<dbReference type="InterPro" id="IPR036267">
    <property type="entry name" value="RuvA_C_sf"/>
</dbReference>
<protein>
    <recommendedName>
        <fullName evidence="6">Holliday junction branch migration complex subunit RuvA</fullName>
    </recommendedName>
</protein>
<organism evidence="8 9">
    <name type="scientific">Megasphaera hexanoica</name>
    <dbReference type="NCBI Taxonomy" id="1675036"/>
    <lineage>
        <taxon>Bacteria</taxon>
        <taxon>Bacillati</taxon>
        <taxon>Bacillota</taxon>
        <taxon>Negativicutes</taxon>
        <taxon>Veillonellales</taxon>
        <taxon>Veillonellaceae</taxon>
        <taxon>Megasphaera</taxon>
    </lineage>
</organism>
<proteinExistence type="inferred from homology"/>
<keyword evidence="4 6" id="KW-0233">DNA recombination</keyword>
<dbReference type="CDD" id="cd14332">
    <property type="entry name" value="UBA_RuvA_C"/>
    <property type="match status" value="1"/>
</dbReference>
<accession>A0A848C1S7</accession>
<keyword evidence="1 6" id="KW-0963">Cytoplasm</keyword>
<evidence type="ECO:0000256" key="5">
    <source>
        <dbReference type="ARBA" id="ARBA00023204"/>
    </source>
</evidence>
<dbReference type="InterPro" id="IPR013849">
    <property type="entry name" value="DNA_helicase_Holl-junc_RuvA_I"/>
</dbReference>
<dbReference type="GO" id="GO:0005737">
    <property type="term" value="C:cytoplasm"/>
    <property type="evidence" value="ECO:0007669"/>
    <property type="project" value="UniProtKB-SubCell"/>
</dbReference>
<evidence type="ECO:0000259" key="7">
    <source>
        <dbReference type="SMART" id="SM00278"/>
    </source>
</evidence>
<comment type="subcellular location">
    <subcellularLocation>
        <location evidence="6">Cytoplasm</location>
    </subcellularLocation>
</comment>
<comment type="caution">
    <text evidence="6">Lacks conserved residue(s) required for the propagation of feature annotation.</text>
</comment>
<keyword evidence="3 6" id="KW-0238">DNA-binding</keyword>
<dbReference type="HAMAP" id="MF_00031">
    <property type="entry name" value="DNA_HJ_migration_RuvA"/>
    <property type="match status" value="1"/>
</dbReference>
<gene>
    <name evidence="6 8" type="primary">ruvA</name>
    <name evidence="8" type="ORF">HF872_07670</name>
</gene>
<name>A0A848C1S7_9FIRM</name>
<comment type="similarity">
    <text evidence="6">Belongs to the RuvA family.</text>
</comment>
<dbReference type="SUPFAM" id="SSF46929">
    <property type="entry name" value="DNA helicase RuvA subunit, C-terminal domain"/>
    <property type="match status" value="1"/>
</dbReference>
<evidence type="ECO:0000313" key="8">
    <source>
        <dbReference type="EMBL" id="NME28503.1"/>
    </source>
</evidence>
<dbReference type="Gene3D" id="1.10.150.20">
    <property type="entry name" value="5' to 3' exonuclease, C-terminal subdomain"/>
    <property type="match status" value="1"/>
</dbReference>
<evidence type="ECO:0000313" key="9">
    <source>
        <dbReference type="Proteomes" id="UP000591071"/>
    </source>
</evidence>
<dbReference type="InterPro" id="IPR010994">
    <property type="entry name" value="RuvA_2-like"/>
</dbReference>
<dbReference type="NCBIfam" id="TIGR00084">
    <property type="entry name" value="ruvA"/>
    <property type="match status" value="1"/>
</dbReference>
<dbReference type="GO" id="GO:0006310">
    <property type="term" value="P:DNA recombination"/>
    <property type="evidence" value="ECO:0007669"/>
    <property type="project" value="UniProtKB-UniRule"/>
</dbReference>
<comment type="subunit">
    <text evidence="6">Homotetramer. Forms an RuvA(8)-RuvB(12)-Holliday junction (HJ) complex. HJ DNA is sandwiched between 2 RuvA tetramers; dsDNA enters through RuvA and exits via RuvB. An RuvB hexamer assembles on each DNA strand where it exits the tetramer. Each RuvB hexamer is contacted by two RuvA subunits (via domain III) on 2 adjacent RuvB subunits; this complex drives branch migration. In the full resolvosome a probable DNA-RuvA(4)-RuvB(12)-RuvC(2) complex forms which resolves the HJ.</text>
</comment>
<dbReference type="GO" id="GO:0005524">
    <property type="term" value="F:ATP binding"/>
    <property type="evidence" value="ECO:0007669"/>
    <property type="project" value="InterPro"/>
</dbReference>
<dbReference type="InterPro" id="IPR000085">
    <property type="entry name" value="RuvA"/>
</dbReference>
<dbReference type="GO" id="GO:0048476">
    <property type="term" value="C:Holliday junction resolvase complex"/>
    <property type="evidence" value="ECO:0007669"/>
    <property type="project" value="UniProtKB-UniRule"/>
</dbReference>
<sequence>MIGYLKGTITHIFENACFIDVNGVGYRAIVSGSTLGNLTIGKETMLYTYMSVSENDITLYGFLTQDEYELFLLLITVNGIGPKLAVNALGAVTPDQMRLAISQSNMSVLTKLPGIGKKTANRLVLELKDKVGTPGDSDVMAVTVEDATAPQGMAAEALAALQSLGYSEQEALPVIQKQAAACDSVESLIKAALRSLGSGR</sequence>
<keyword evidence="2 6" id="KW-0227">DNA damage</keyword>
<evidence type="ECO:0000256" key="1">
    <source>
        <dbReference type="ARBA" id="ARBA00022490"/>
    </source>
</evidence>
<dbReference type="GO" id="GO:0000400">
    <property type="term" value="F:four-way junction DNA binding"/>
    <property type="evidence" value="ECO:0007669"/>
    <property type="project" value="UniProtKB-UniRule"/>
</dbReference>
<comment type="function">
    <text evidence="6">The RuvA-RuvB-RuvC complex processes Holliday junction (HJ) DNA during genetic recombination and DNA repair, while the RuvA-RuvB complex plays an important role in the rescue of blocked DNA replication forks via replication fork reversal (RFR). RuvA specifically binds to HJ cruciform DNA, conferring on it an open structure. The RuvB hexamer acts as an ATP-dependent pump, pulling dsDNA into and through the RuvAB complex. HJ branch migration allows RuvC to scan DNA until it finds its consensus sequence, where it cleaves and resolves the cruciform DNA.</text>
</comment>
<feature type="domain" description="Helix-hairpin-helix DNA-binding motif class 1" evidence="7">
    <location>
        <begin position="72"/>
        <end position="91"/>
    </location>
</feature>
<evidence type="ECO:0000256" key="2">
    <source>
        <dbReference type="ARBA" id="ARBA00022763"/>
    </source>
</evidence>
<dbReference type="InterPro" id="IPR011114">
    <property type="entry name" value="RuvA_C"/>
</dbReference>
<dbReference type="RefSeq" id="WP_150824951.1">
    <property type="nucleotide sequence ID" value="NZ_JABAFG010000011.1"/>
</dbReference>
<evidence type="ECO:0000256" key="6">
    <source>
        <dbReference type="HAMAP-Rule" id="MF_00031"/>
    </source>
</evidence>
<feature type="region of interest" description="Domain III" evidence="6">
    <location>
        <begin position="151"/>
        <end position="200"/>
    </location>
</feature>